<dbReference type="AlphaFoldDB" id="W4HQM6"/>
<reference evidence="2 3" key="1">
    <citation type="journal article" date="2014" name="Antonie Van Leeuwenhoek">
        <title>Roseivivax atlanticus sp. nov., isolated from surface seawater of the Atlantic Ocean.</title>
        <authorList>
            <person name="Li G."/>
            <person name="Lai Q."/>
            <person name="Liu X."/>
            <person name="Sun F."/>
            <person name="Shao Z."/>
        </authorList>
    </citation>
    <scope>NUCLEOTIDE SEQUENCE [LARGE SCALE GENOMIC DNA]</scope>
    <source>
        <strain evidence="2 3">22II-s10s</strain>
    </source>
</reference>
<evidence type="ECO:0000313" key="2">
    <source>
        <dbReference type="EMBL" id="ETW14391.1"/>
    </source>
</evidence>
<feature type="compositionally biased region" description="Basic and acidic residues" evidence="1">
    <location>
        <begin position="1"/>
        <end position="15"/>
    </location>
</feature>
<dbReference type="eggNOG" id="ENOG50330ST">
    <property type="taxonomic scope" value="Bacteria"/>
</dbReference>
<evidence type="ECO:0000313" key="3">
    <source>
        <dbReference type="Proteomes" id="UP000019063"/>
    </source>
</evidence>
<feature type="compositionally biased region" description="Basic and acidic residues" evidence="1">
    <location>
        <begin position="39"/>
        <end position="53"/>
    </location>
</feature>
<protein>
    <submittedName>
        <fullName evidence="2">Uncharacterized protein</fullName>
    </submittedName>
</protein>
<keyword evidence="3" id="KW-1185">Reference proteome</keyword>
<feature type="region of interest" description="Disordered" evidence="1">
    <location>
        <begin position="1"/>
        <end position="76"/>
    </location>
</feature>
<dbReference type="OrthoDB" id="7868955at2"/>
<gene>
    <name evidence="2" type="ORF">ATO8_00740</name>
</gene>
<dbReference type="Proteomes" id="UP000019063">
    <property type="component" value="Unassembled WGS sequence"/>
</dbReference>
<organism evidence="2 3">
    <name type="scientific">Roseivivax marinus</name>
    <dbReference type="NCBI Taxonomy" id="1379903"/>
    <lineage>
        <taxon>Bacteria</taxon>
        <taxon>Pseudomonadati</taxon>
        <taxon>Pseudomonadota</taxon>
        <taxon>Alphaproteobacteria</taxon>
        <taxon>Rhodobacterales</taxon>
        <taxon>Roseobacteraceae</taxon>
        <taxon>Roseivivax</taxon>
    </lineage>
</organism>
<dbReference type="STRING" id="1379903.ATO8_00740"/>
<accession>W4HQM6</accession>
<proteinExistence type="predicted"/>
<dbReference type="RefSeq" id="WP_043841249.1">
    <property type="nucleotide sequence ID" value="NZ_AQQW01000001.1"/>
</dbReference>
<evidence type="ECO:0000256" key="1">
    <source>
        <dbReference type="SAM" id="MobiDB-lite"/>
    </source>
</evidence>
<name>W4HQM6_9RHOB</name>
<comment type="caution">
    <text evidence="2">The sequence shown here is derived from an EMBL/GenBank/DDBJ whole genome shotgun (WGS) entry which is preliminary data.</text>
</comment>
<feature type="compositionally biased region" description="Basic and acidic residues" evidence="1">
    <location>
        <begin position="21"/>
        <end position="30"/>
    </location>
</feature>
<sequence>MAERKRSQDGHRETEDVLGQKPEELPESPDHAGSAGGEMNRKVGKRDEEKSYDDGSNGTTRPLAQDQDGSGDKEDV</sequence>
<dbReference type="EMBL" id="AQQW01000001">
    <property type="protein sequence ID" value="ETW14391.1"/>
    <property type="molecule type" value="Genomic_DNA"/>
</dbReference>